<proteinExistence type="predicted"/>
<evidence type="ECO:0000256" key="1">
    <source>
        <dbReference type="SAM" id="Phobius"/>
    </source>
</evidence>
<dbReference type="AlphaFoldDB" id="A0A974CSN1"/>
<feature type="transmembrane region" description="Helical" evidence="1">
    <location>
        <begin position="21"/>
        <end position="43"/>
    </location>
</feature>
<organism evidence="2 3">
    <name type="scientific">Xenopus laevis</name>
    <name type="common">African clawed frog</name>
    <dbReference type="NCBI Taxonomy" id="8355"/>
    <lineage>
        <taxon>Eukaryota</taxon>
        <taxon>Metazoa</taxon>
        <taxon>Chordata</taxon>
        <taxon>Craniata</taxon>
        <taxon>Vertebrata</taxon>
        <taxon>Euteleostomi</taxon>
        <taxon>Amphibia</taxon>
        <taxon>Batrachia</taxon>
        <taxon>Anura</taxon>
        <taxon>Pipoidea</taxon>
        <taxon>Pipidae</taxon>
        <taxon>Xenopodinae</taxon>
        <taxon>Xenopus</taxon>
        <taxon>Xenopus</taxon>
    </lineage>
</organism>
<protein>
    <submittedName>
        <fullName evidence="2">Uncharacterized protein</fullName>
    </submittedName>
</protein>
<evidence type="ECO:0000313" key="3">
    <source>
        <dbReference type="Proteomes" id="UP000694892"/>
    </source>
</evidence>
<keyword evidence="1" id="KW-1133">Transmembrane helix</keyword>
<dbReference type="Proteomes" id="UP000694892">
    <property type="component" value="Chromosome 5S"/>
</dbReference>
<sequence>MTYIAMHIDSLHSLSPAEAKITAAMLIYMFYYMTLVMYTTTALKGQAHFSSCSSATNNPTKLISAVLCVQTSSEPINTIEHSLLNFSFAFTEQSCSNECSFHEFKVPLCFVGKE</sequence>
<gene>
    <name evidence="2" type="ORF">XELAEV_18029053mg</name>
</gene>
<accession>A0A974CSN1</accession>
<reference evidence="3" key="1">
    <citation type="journal article" date="2016" name="Nature">
        <title>Genome evolution in the allotetraploid frog Xenopus laevis.</title>
        <authorList>
            <person name="Session A.M."/>
            <person name="Uno Y."/>
            <person name="Kwon T."/>
            <person name="Chapman J.A."/>
            <person name="Toyoda A."/>
            <person name="Takahashi S."/>
            <person name="Fukui A."/>
            <person name="Hikosaka A."/>
            <person name="Suzuki A."/>
            <person name="Kondo M."/>
            <person name="van Heeringen S.J."/>
            <person name="Quigley I."/>
            <person name="Heinz S."/>
            <person name="Ogino H."/>
            <person name="Ochi H."/>
            <person name="Hellsten U."/>
            <person name="Lyons J.B."/>
            <person name="Simakov O."/>
            <person name="Putnam N."/>
            <person name="Stites J."/>
            <person name="Kuroki Y."/>
            <person name="Tanaka T."/>
            <person name="Michiue T."/>
            <person name="Watanabe M."/>
            <person name="Bogdanovic O."/>
            <person name="Lister R."/>
            <person name="Georgiou G."/>
            <person name="Paranjpe S.S."/>
            <person name="van Kruijsbergen I."/>
            <person name="Shu S."/>
            <person name="Carlson J."/>
            <person name="Kinoshita T."/>
            <person name="Ohta Y."/>
            <person name="Mawaribuchi S."/>
            <person name="Jenkins J."/>
            <person name="Grimwood J."/>
            <person name="Schmutz J."/>
            <person name="Mitros T."/>
            <person name="Mozaffari S.V."/>
            <person name="Suzuki Y."/>
            <person name="Haramoto Y."/>
            <person name="Yamamoto T.S."/>
            <person name="Takagi C."/>
            <person name="Heald R."/>
            <person name="Miller K."/>
            <person name="Haudenschild C."/>
            <person name="Kitzman J."/>
            <person name="Nakayama T."/>
            <person name="Izutsu Y."/>
            <person name="Robert J."/>
            <person name="Fortriede J."/>
            <person name="Burns K."/>
            <person name="Lotay V."/>
            <person name="Karimi K."/>
            <person name="Yasuoka Y."/>
            <person name="Dichmann D.S."/>
            <person name="Flajnik M.F."/>
            <person name="Houston D.W."/>
            <person name="Shendure J."/>
            <person name="DuPasquier L."/>
            <person name="Vize P.D."/>
            <person name="Zorn A.M."/>
            <person name="Ito M."/>
            <person name="Marcotte E.M."/>
            <person name="Wallingford J.B."/>
            <person name="Ito Y."/>
            <person name="Asashima M."/>
            <person name="Ueno N."/>
            <person name="Matsuda Y."/>
            <person name="Veenstra G.J."/>
            <person name="Fujiyama A."/>
            <person name="Harland R.M."/>
            <person name="Taira M."/>
            <person name="Rokhsar D.S."/>
        </authorList>
    </citation>
    <scope>NUCLEOTIDE SEQUENCE [LARGE SCALE GENOMIC DNA]</scope>
    <source>
        <strain evidence="3">J</strain>
    </source>
</reference>
<keyword evidence="1" id="KW-0472">Membrane</keyword>
<evidence type="ECO:0000313" key="2">
    <source>
        <dbReference type="EMBL" id="OCT77955.1"/>
    </source>
</evidence>
<dbReference type="EMBL" id="CM004475">
    <property type="protein sequence ID" value="OCT77955.1"/>
    <property type="molecule type" value="Genomic_DNA"/>
</dbReference>
<name>A0A974CSN1_XENLA</name>
<keyword evidence="1" id="KW-0812">Transmembrane</keyword>